<keyword evidence="2" id="KW-1185">Reference proteome</keyword>
<protein>
    <submittedName>
        <fullName evidence="1">Uncharacterized protein</fullName>
    </submittedName>
</protein>
<dbReference type="Proteomes" id="UP000186406">
    <property type="component" value="Unassembled WGS sequence"/>
</dbReference>
<sequence>MSRDTTKLPGIRLFARKGAPANGISKHKRNEPAFEAGDLAHRLSIRLASFAGAFAFVGGTAIACPFNDAAASIDDASSLVPPGVSDVVGLVASAAVPLPE</sequence>
<reference evidence="1 2" key="1">
    <citation type="submission" date="2016-12" db="EMBL/GenBank/DDBJ databases">
        <authorList>
            <person name="Song W.-J."/>
            <person name="Kurnit D.M."/>
        </authorList>
    </citation>
    <scope>NUCLEOTIDE SEQUENCE [LARGE SCALE GENOMIC DNA]</scope>
    <source>
        <strain evidence="1 2">DSM 19599</strain>
    </source>
</reference>
<evidence type="ECO:0000313" key="1">
    <source>
        <dbReference type="EMBL" id="SHO64798.1"/>
    </source>
</evidence>
<organism evidence="1 2">
    <name type="scientific">Pseudoxanthobacter soli DSM 19599</name>
    <dbReference type="NCBI Taxonomy" id="1123029"/>
    <lineage>
        <taxon>Bacteria</taxon>
        <taxon>Pseudomonadati</taxon>
        <taxon>Pseudomonadota</taxon>
        <taxon>Alphaproteobacteria</taxon>
        <taxon>Hyphomicrobiales</taxon>
        <taxon>Segnochrobactraceae</taxon>
        <taxon>Pseudoxanthobacter</taxon>
    </lineage>
</organism>
<name>A0A1M7ZIU6_9HYPH</name>
<gene>
    <name evidence="1" type="ORF">SAMN02745172_01866</name>
</gene>
<dbReference type="AlphaFoldDB" id="A0A1M7ZIU6"/>
<accession>A0A1M7ZIU6</accession>
<dbReference type="EMBL" id="FRXO01000003">
    <property type="protein sequence ID" value="SHO64798.1"/>
    <property type="molecule type" value="Genomic_DNA"/>
</dbReference>
<proteinExistence type="predicted"/>
<evidence type="ECO:0000313" key="2">
    <source>
        <dbReference type="Proteomes" id="UP000186406"/>
    </source>
</evidence>